<accession>A0A3N9YJE2</accession>
<dbReference type="InterPro" id="IPR010935">
    <property type="entry name" value="SMC_hinge"/>
</dbReference>
<feature type="region of interest" description="Disordered" evidence="1">
    <location>
        <begin position="290"/>
        <end position="316"/>
    </location>
</feature>
<dbReference type="GO" id="GO:0005694">
    <property type="term" value="C:chromosome"/>
    <property type="evidence" value="ECO:0007669"/>
    <property type="project" value="InterPro"/>
</dbReference>
<protein>
    <submittedName>
        <fullName evidence="3">Chromosome segregation protein SMC</fullName>
    </submittedName>
</protein>
<feature type="domain" description="SMC hinge" evidence="2">
    <location>
        <begin position="1"/>
        <end position="107"/>
    </location>
</feature>
<feature type="compositionally biased region" description="Basic and acidic residues" evidence="1">
    <location>
        <begin position="306"/>
        <end position="316"/>
    </location>
</feature>
<evidence type="ECO:0000313" key="4">
    <source>
        <dbReference type="Proteomes" id="UP000278981"/>
    </source>
</evidence>
<dbReference type="GO" id="GO:0005524">
    <property type="term" value="F:ATP binding"/>
    <property type="evidence" value="ECO:0007669"/>
    <property type="project" value="InterPro"/>
</dbReference>
<reference evidence="3 4" key="1">
    <citation type="submission" date="2018-04" db="EMBL/GenBank/DDBJ databases">
        <title>Micromonosporas from Atacama Desert.</title>
        <authorList>
            <person name="Carro L."/>
            <person name="Klenk H.-P."/>
            <person name="Goodfellow M."/>
        </authorList>
    </citation>
    <scope>NUCLEOTIDE SEQUENCE [LARGE SCALE GENOMIC DNA]</scope>
    <source>
        <strain evidence="3 4">LB19</strain>
    </source>
</reference>
<dbReference type="SUPFAM" id="SSF75553">
    <property type="entry name" value="Smc hinge domain"/>
    <property type="match status" value="1"/>
</dbReference>
<dbReference type="Proteomes" id="UP000278981">
    <property type="component" value="Unassembled WGS sequence"/>
</dbReference>
<feature type="non-terminal residue" evidence="3">
    <location>
        <position position="316"/>
    </location>
</feature>
<feature type="region of interest" description="Disordered" evidence="1">
    <location>
        <begin position="205"/>
        <end position="230"/>
    </location>
</feature>
<dbReference type="Gene3D" id="3.30.70.1620">
    <property type="match status" value="1"/>
</dbReference>
<feature type="compositionally biased region" description="Basic and acidic residues" evidence="1">
    <location>
        <begin position="211"/>
        <end position="230"/>
    </location>
</feature>
<dbReference type="SMART" id="SM00968">
    <property type="entry name" value="SMC_hinge"/>
    <property type="match status" value="1"/>
</dbReference>
<proteinExistence type="predicted"/>
<evidence type="ECO:0000259" key="2">
    <source>
        <dbReference type="SMART" id="SM00968"/>
    </source>
</evidence>
<evidence type="ECO:0000313" key="3">
    <source>
        <dbReference type="EMBL" id="RQX20263.1"/>
    </source>
</evidence>
<gene>
    <name evidence="3" type="ORF">DDE19_01645</name>
</gene>
<dbReference type="Pfam" id="PF06470">
    <property type="entry name" value="SMC_hinge"/>
    <property type="match status" value="1"/>
</dbReference>
<feature type="non-terminal residue" evidence="3">
    <location>
        <position position="1"/>
    </location>
</feature>
<dbReference type="InterPro" id="IPR036277">
    <property type="entry name" value="SMC_hinge_sf"/>
</dbReference>
<dbReference type="EMBL" id="QDGB01000117">
    <property type="protein sequence ID" value="RQX20263.1"/>
    <property type="molecule type" value="Genomic_DNA"/>
</dbReference>
<comment type="caution">
    <text evidence="3">The sequence shown here is derived from an EMBL/GenBank/DDBJ whole genome shotgun (WGS) entry which is preliminary data.</text>
</comment>
<dbReference type="AlphaFoldDB" id="A0A3N9YJE2"/>
<evidence type="ECO:0000256" key="1">
    <source>
        <dbReference type="SAM" id="MobiDB-lite"/>
    </source>
</evidence>
<sequence>VAPGHEAALAAALGGLADAVAVSGVDEAVEAMRLLKISDAGRAGLLVGSPAGPGMTGSADALRPKLPDDARWAPDLVECGAELRPAVHRALRDVALVDDLAAAAELVASNPELRAVTPDGDVVGAYAAAGGSAKAPSYIEVQAAVEEARANRLTAERAGLELRDQLVEARAEVAAAKETVQHAAAEKREAESHRNAASRRLAELGAAARSAKAETDRLGDSRSRAEAARQRDLTALAELEERLRLAEETPVDAEPSTEERDQLAAMVPQARQNEMEVRLAVRTAEERVSSIAGRADSLARQATAERAARERAAARS</sequence>
<dbReference type="GO" id="GO:0051276">
    <property type="term" value="P:chromosome organization"/>
    <property type="evidence" value="ECO:0007669"/>
    <property type="project" value="InterPro"/>
</dbReference>
<name>A0A3N9YJE2_9ACTN</name>
<organism evidence="3 4">
    <name type="scientific">Micromonospora ureilytica</name>
    <dbReference type="NCBI Taxonomy" id="709868"/>
    <lineage>
        <taxon>Bacteria</taxon>
        <taxon>Bacillati</taxon>
        <taxon>Actinomycetota</taxon>
        <taxon>Actinomycetes</taxon>
        <taxon>Micromonosporales</taxon>
        <taxon>Micromonosporaceae</taxon>
        <taxon>Micromonospora</taxon>
    </lineage>
</organism>